<feature type="transmembrane region" description="Helical" evidence="7">
    <location>
        <begin position="201"/>
        <end position="219"/>
    </location>
</feature>
<keyword evidence="10" id="KW-1185">Reference proteome</keyword>
<dbReference type="EMBL" id="SMKX01000002">
    <property type="protein sequence ID" value="TDD63188.1"/>
    <property type="molecule type" value="Genomic_DNA"/>
</dbReference>
<dbReference type="Pfam" id="PF01757">
    <property type="entry name" value="Acyl_transf_3"/>
    <property type="match status" value="1"/>
</dbReference>
<feature type="transmembrane region" description="Helical" evidence="7">
    <location>
        <begin position="172"/>
        <end position="195"/>
    </location>
</feature>
<keyword evidence="5 7" id="KW-1133">Transmembrane helix</keyword>
<feature type="transmembrane region" description="Helical" evidence="7">
    <location>
        <begin position="295"/>
        <end position="311"/>
    </location>
</feature>
<feature type="transmembrane region" description="Helical" evidence="7">
    <location>
        <begin position="323"/>
        <end position="345"/>
    </location>
</feature>
<dbReference type="GO" id="GO:0016413">
    <property type="term" value="F:O-acetyltransferase activity"/>
    <property type="evidence" value="ECO:0007669"/>
    <property type="project" value="TreeGrafter"/>
</dbReference>
<feature type="transmembrane region" description="Helical" evidence="7">
    <location>
        <begin position="231"/>
        <end position="248"/>
    </location>
</feature>
<evidence type="ECO:0000256" key="5">
    <source>
        <dbReference type="ARBA" id="ARBA00022989"/>
    </source>
</evidence>
<evidence type="ECO:0000256" key="6">
    <source>
        <dbReference type="ARBA" id="ARBA00023136"/>
    </source>
</evidence>
<name>A0A4R4ZVG1_9ACTN</name>
<dbReference type="PANTHER" id="PTHR40074">
    <property type="entry name" value="O-ACETYLTRANSFERASE WECH"/>
    <property type="match status" value="1"/>
</dbReference>
<organism evidence="9 10">
    <name type="scientific">Kribbella antibiotica</name>
    <dbReference type="NCBI Taxonomy" id="190195"/>
    <lineage>
        <taxon>Bacteria</taxon>
        <taxon>Bacillati</taxon>
        <taxon>Actinomycetota</taxon>
        <taxon>Actinomycetes</taxon>
        <taxon>Propionibacteriales</taxon>
        <taxon>Kribbellaceae</taxon>
        <taxon>Kribbella</taxon>
    </lineage>
</organism>
<dbReference type="GO" id="GO:0005886">
    <property type="term" value="C:plasma membrane"/>
    <property type="evidence" value="ECO:0007669"/>
    <property type="project" value="UniProtKB-SubCell"/>
</dbReference>
<dbReference type="InterPro" id="IPR002656">
    <property type="entry name" value="Acyl_transf_3_dom"/>
</dbReference>
<feature type="transmembrane region" description="Helical" evidence="7">
    <location>
        <begin position="29"/>
        <end position="49"/>
    </location>
</feature>
<evidence type="ECO:0000256" key="2">
    <source>
        <dbReference type="ARBA" id="ARBA00007400"/>
    </source>
</evidence>
<feature type="transmembrane region" description="Helical" evidence="7">
    <location>
        <begin position="111"/>
        <end position="131"/>
    </location>
</feature>
<comment type="subcellular location">
    <subcellularLocation>
        <location evidence="1">Cell membrane</location>
        <topology evidence="1">Multi-pass membrane protein</topology>
    </subcellularLocation>
</comment>
<comment type="similarity">
    <text evidence="2">Belongs to the acyltransferase 3 family.</text>
</comment>
<evidence type="ECO:0000313" key="10">
    <source>
        <dbReference type="Proteomes" id="UP000295124"/>
    </source>
</evidence>
<dbReference type="Proteomes" id="UP000295124">
    <property type="component" value="Unassembled WGS sequence"/>
</dbReference>
<evidence type="ECO:0000259" key="8">
    <source>
        <dbReference type="Pfam" id="PF01757"/>
    </source>
</evidence>
<gene>
    <name evidence="9" type="ORF">E1263_00730</name>
</gene>
<keyword evidence="9" id="KW-0012">Acyltransferase</keyword>
<dbReference type="OrthoDB" id="9811476at2"/>
<feature type="transmembrane region" description="Helical" evidence="7">
    <location>
        <begin position="254"/>
        <end position="275"/>
    </location>
</feature>
<keyword evidence="6 7" id="KW-0472">Membrane</keyword>
<feature type="transmembrane region" description="Helical" evidence="7">
    <location>
        <begin position="80"/>
        <end position="99"/>
    </location>
</feature>
<dbReference type="GO" id="GO:0009246">
    <property type="term" value="P:enterobacterial common antigen biosynthetic process"/>
    <property type="evidence" value="ECO:0007669"/>
    <property type="project" value="TreeGrafter"/>
</dbReference>
<protein>
    <submittedName>
        <fullName evidence="9">Acyltransferase</fullName>
    </submittedName>
</protein>
<sequence length="378" mass="41501">MTSASVRGLTVCCLELPNFEDMMTERNRLAWADVAKGVCILLVVLWHVLMKHYLQVDWHVGGPLKGAWGTFGEQLLPLRMPLFFAVSGYFAVRAVQRTWPEVLRTKVAKFYYIYVVWLVIHTVILAFVPNFGTESADGPLKFLAQLFITPSNLWYLYALALYFIVAKAAQRLPAWLVLGAAFLLSAVASAGLVPVPGDRAGVYQNLIFFLAGIYGKTIIEKLAAQASWLRLAVIAVPYAVLLAVVAFFDAKTWFGLWPLVSGVAIVLGVTAAGLVTRWGRLTNGLASIGRRTLPIYVMHMPLLAVLHAVLVKPLSAAGPTIQLVAQIVEPVVLTAFLAWLCLFVYKYLPKALFELPFGLGVSRSAAASHRRTSPSSSR</sequence>
<evidence type="ECO:0000313" key="9">
    <source>
        <dbReference type="EMBL" id="TDD63188.1"/>
    </source>
</evidence>
<feature type="transmembrane region" description="Helical" evidence="7">
    <location>
        <begin position="143"/>
        <end position="165"/>
    </location>
</feature>
<reference evidence="9 10" key="1">
    <citation type="submission" date="2019-03" db="EMBL/GenBank/DDBJ databases">
        <title>Draft genome sequences of novel Actinobacteria.</title>
        <authorList>
            <person name="Sahin N."/>
            <person name="Ay H."/>
            <person name="Saygin H."/>
        </authorList>
    </citation>
    <scope>NUCLEOTIDE SEQUENCE [LARGE SCALE GENOMIC DNA]</scope>
    <source>
        <strain evidence="9 10">JCM 13523</strain>
    </source>
</reference>
<dbReference type="AlphaFoldDB" id="A0A4R4ZVG1"/>
<comment type="caution">
    <text evidence="9">The sequence shown here is derived from an EMBL/GenBank/DDBJ whole genome shotgun (WGS) entry which is preliminary data.</text>
</comment>
<feature type="domain" description="Acyltransferase 3" evidence="8">
    <location>
        <begin position="30"/>
        <end position="341"/>
    </location>
</feature>
<evidence type="ECO:0000256" key="1">
    <source>
        <dbReference type="ARBA" id="ARBA00004651"/>
    </source>
</evidence>
<keyword evidence="4 7" id="KW-0812">Transmembrane</keyword>
<evidence type="ECO:0000256" key="4">
    <source>
        <dbReference type="ARBA" id="ARBA00022692"/>
    </source>
</evidence>
<evidence type="ECO:0000256" key="7">
    <source>
        <dbReference type="SAM" id="Phobius"/>
    </source>
</evidence>
<dbReference type="PANTHER" id="PTHR40074:SF4">
    <property type="entry name" value="INNER MEMBRANE PROTEIN YCFT"/>
    <property type="match status" value="1"/>
</dbReference>
<evidence type="ECO:0000256" key="3">
    <source>
        <dbReference type="ARBA" id="ARBA00022475"/>
    </source>
</evidence>
<keyword evidence="9" id="KW-0808">Transferase</keyword>
<proteinExistence type="inferred from homology"/>
<keyword evidence="3" id="KW-1003">Cell membrane</keyword>
<accession>A0A4R4ZVG1</accession>